<dbReference type="EMBL" id="RQYT01000035">
    <property type="protein sequence ID" value="RRD48599.1"/>
    <property type="molecule type" value="Genomic_DNA"/>
</dbReference>
<feature type="domain" description="Glycosyl hydrolase family 13 catalytic" evidence="2">
    <location>
        <begin position="98"/>
        <end position="504"/>
    </location>
</feature>
<evidence type="ECO:0000259" key="2">
    <source>
        <dbReference type="SMART" id="SM00642"/>
    </source>
</evidence>
<gene>
    <name evidence="3" type="ORF">EII35_12150</name>
</gene>
<comment type="caution">
    <text evidence="3">The sequence shown here is derived from an EMBL/GenBank/DDBJ whole genome shotgun (WGS) entry which is preliminary data.</text>
</comment>
<dbReference type="Proteomes" id="UP000280935">
    <property type="component" value="Unassembled WGS sequence"/>
</dbReference>
<dbReference type="GO" id="GO:0009313">
    <property type="term" value="P:oligosaccharide catabolic process"/>
    <property type="evidence" value="ECO:0007669"/>
    <property type="project" value="TreeGrafter"/>
</dbReference>
<dbReference type="InterPro" id="IPR017853">
    <property type="entry name" value="GH"/>
</dbReference>
<evidence type="ECO:0000313" key="4">
    <source>
        <dbReference type="Proteomes" id="UP000280935"/>
    </source>
</evidence>
<dbReference type="GO" id="GO:0004556">
    <property type="term" value="F:alpha-amylase activity"/>
    <property type="evidence" value="ECO:0007669"/>
    <property type="project" value="TreeGrafter"/>
</dbReference>
<dbReference type="SMART" id="SM00642">
    <property type="entry name" value="Aamy"/>
    <property type="match status" value="1"/>
</dbReference>
<evidence type="ECO:0000313" key="3">
    <source>
        <dbReference type="EMBL" id="RRD48599.1"/>
    </source>
</evidence>
<dbReference type="InterPro" id="IPR006047">
    <property type="entry name" value="GH13_cat_dom"/>
</dbReference>
<organism evidence="3 4">
    <name type="scientific">Arachnia propionica</name>
    <dbReference type="NCBI Taxonomy" id="1750"/>
    <lineage>
        <taxon>Bacteria</taxon>
        <taxon>Bacillati</taxon>
        <taxon>Actinomycetota</taxon>
        <taxon>Actinomycetes</taxon>
        <taxon>Propionibacteriales</taxon>
        <taxon>Propionibacteriaceae</taxon>
        <taxon>Arachnia</taxon>
    </lineage>
</organism>
<name>A0A3P1WPP1_9ACTN</name>
<dbReference type="Pfam" id="PF00128">
    <property type="entry name" value="Alpha-amylase"/>
    <property type="match status" value="1"/>
</dbReference>
<dbReference type="PANTHER" id="PTHR10357">
    <property type="entry name" value="ALPHA-AMYLASE FAMILY MEMBER"/>
    <property type="match status" value="1"/>
</dbReference>
<dbReference type="SUPFAM" id="SSF51445">
    <property type="entry name" value="(Trans)glycosidases"/>
    <property type="match status" value="1"/>
</dbReference>
<comment type="similarity">
    <text evidence="1">Belongs to the glycosyl hydrolase 13 family.</text>
</comment>
<protein>
    <submittedName>
        <fullName evidence="3">Alpha-glucosidase</fullName>
    </submittedName>
</protein>
<evidence type="ECO:0000256" key="1">
    <source>
        <dbReference type="ARBA" id="ARBA00008061"/>
    </source>
</evidence>
<sequence>MGPVKLDRTATVAEVYAHPLGRDIIDKVLLQAGRSRAWATNPLVSRLRLSSLEPLVERFLGSNFMETLLDLLATCPEPLPRSDGPIRATWWKQAVFYQIYPRSFADSDGDGIGDLRGIIEHLPHLERLGVDCLWLSPIFASPNKDMGYDISDYRQIMTEMGTMADLDELVASCHRRDMRIILDLVVNHTSDEHPWFRDALAGGDHRDFYFLRNGEEPPNNWTSFFSGPAWRRIDDTWVLHLFTPEQPDLNWENPAVRREVADIVRFWLDRGIDGFRLDVINYISKRDGLPDGNPVVGQLMGFTGVEHYFHGPRLHDHLAELRREGFTRRDVAPGTETPGGDALPVMIGEGPGVGVETGRLLTNAGRGELDLVFSFDHLESPGHVRWDDYAYDLNFLKQYWIDYQSRLGSEDWQTLFFENHDNPRMISKVNPDPRFRTALGKALATMLLTMRGTPFIFQGQEIGAVNQDFPDPSALRDVESLNLLATEGPTAWPKVMAGSRDHARVPMRWSRRPGLGFTDGVPWLAGFEDSVGHTVEEQERDPGSVLRFHQDLIRLRRREPTLRLGAIRFIDHKVRDYFAWFREHDGDRWFIEVNLSPRELKRRHRDRPLEVVVGTAPDRTQPMRPYEALVCRVVEREGRKDDTPK</sequence>
<dbReference type="InterPro" id="IPR045857">
    <property type="entry name" value="O16G_dom_2"/>
</dbReference>
<reference evidence="3 4" key="1">
    <citation type="submission" date="2018-11" db="EMBL/GenBank/DDBJ databases">
        <title>Genomes From Bacteria Associated with the Canine Oral Cavity: a Test Case for Automated Genome-Based Taxonomic Assignment.</title>
        <authorList>
            <person name="Coil D.A."/>
            <person name="Jospin G."/>
            <person name="Darling A.E."/>
            <person name="Wallis C."/>
            <person name="Davis I.J."/>
            <person name="Harris S."/>
            <person name="Eisen J.A."/>
            <person name="Holcombe L.J."/>
            <person name="O'Flynn C."/>
        </authorList>
    </citation>
    <scope>NUCLEOTIDE SEQUENCE [LARGE SCALE GENOMIC DNA]</scope>
    <source>
        <strain evidence="3 4">OH2822_COT-296</strain>
    </source>
</reference>
<dbReference type="Gene3D" id="3.90.400.10">
    <property type="entry name" value="Oligo-1,6-glucosidase, Domain 2"/>
    <property type="match status" value="1"/>
</dbReference>
<dbReference type="CDD" id="cd11333">
    <property type="entry name" value="AmyAc_SI_OligoGlu_DGase"/>
    <property type="match status" value="1"/>
</dbReference>
<proteinExistence type="inferred from homology"/>
<dbReference type="OrthoDB" id="9043248at2"/>
<dbReference type="Gene3D" id="3.20.20.80">
    <property type="entry name" value="Glycosidases"/>
    <property type="match status" value="1"/>
</dbReference>
<dbReference type="AlphaFoldDB" id="A0A3P1WPP1"/>
<accession>A0A3P1WPP1</accession>
<dbReference type="PANTHER" id="PTHR10357:SF179">
    <property type="entry name" value="NEUTRAL AND BASIC AMINO ACID TRANSPORT PROTEIN RBAT"/>
    <property type="match status" value="1"/>
</dbReference>